<dbReference type="AlphaFoldDB" id="A0AAV5EDI0"/>
<dbReference type="GO" id="GO:0009699">
    <property type="term" value="P:phenylpropanoid biosynthetic process"/>
    <property type="evidence" value="ECO:0007669"/>
    <property type="project" value="UniProtKB-ARBA"/>
</dbReference>
<comment type="similarity">
    <text evidence="1 4">Belongs to the plant dirigent protein family.</text>
</comment>
<keyword evidence="7" id="KW-1185">Reference proteome</keyword>
<gene>
    <name evidence="6" type="primary">gb07916</name>
    <name evidence="6" type="ORF">PR202_gb07916</name>
</gene>
<dbReference type="PANTHER" id="PTHR21495">
    <property type="entry name" value="NUCLEOPORIN-RELATED"/>
    <property type="match status" value="1"/>
</dbReference>
<keyword evidence="3 4" id="KW-0964">Secreted</keyword>
<comment type="caution">
    <text evidence="6">The sequence shown here is derived from an EMBL/GenBank/DDBJ whole genome shotgun (WGS) entry which is preliminary data.</text>
</comment>
<reference evidence="6" key="1">
    <citation type="journal article" date="2018" name="DNA Res.">
        <title>Multiple hybrid de novo genome assembly of finger millet, an orphan allotetraploid crop.</title>
        <authorList>
            <person name="Hatakeyama M."/>
            <person name="Aluri S."/>
            <person name="Balachadran M.T."/>
            <person name="Sivarajan S.R."/>
            <person name="Patrignani A."/>
            <person name="Gruter S."/>
            <person name="Poveda L."/>
            <person name="Shimizu-Inatsugi R."/>
            <person name="Baeten J."/>
            <person name="Francoijs K.J."/>
            <person name="Nataraja K.N."/>
            <person name="Reddy Y.A.N."/>
            <person name="Phadnis S."/>
            <person name="Ravikumar R.L."/>
            <person name="Schlapbach R."/>
            <person name="Sreeman S.M."/>
            <person name="Shimizu K.K."/>
        </authorList>
    </citation>
    <scope>NUCLEOTIDE SEQUENCE</scope>
</reference>
<proteinExistence type="inferred from homology"/>
<dbReference type="Proteomes" id="UP001054889">
    <property type="component" value="Unassembled WGS sequence"/>
</dbReference>
<dbReference type="InterPro" id="IPR004265">
    <property type="entry name" value="Dirigent"/>
</dbReference>
<evidence type="ECO:0000256" key="2">
    <source>
        <dbReference type="ARBA" id="ARBA00011738"/>
    </source>
</evidence>
<evidence type="ECO:0000256" key="3">
    <source>
        <dbReference type="ARBA" id="ARBA00022525"/>
    </source>
</evidence>
<evidence type="ECO:0000256" key="5">
    <source>
        <dbReference type="SAM" id="MobiDB-lite"/>
    </source>
</evidence>
<accession>A0AAV5EDI0</accession>
<keyword evidence="4" id="KW-0052">Apoplast</keyword>
<name>A0AAV5EDI0_ELECO</name>
<dbReference type="Pfam" id="PF03018">
    <property type="entry name" value="Dirigent"/>
    <property type="match status" value="1"/>
</dbReference>
<dbReference type="EMBL" id="BQKI01000075">
    <property type="protein sequence ID" value="GJN20526.1"/>
    <property type="molecule type" value="Genomic_DNA"/>
</dbReference>
<comment type="subcellular location">
    <subcellularLocation>
        <location evidence="4">Secreted</location>
        <location evidence="4">Extracellular space</location>
        <location evidence="4">Apoplast</location>
    </subcellularLocation>
</comment>
<dbReference type="InterPro" id="IPR044859">
    <property type="entry name" value="Allene_oxi_cyc_Dirigent"/>
</dbReference>
<evidence type="ECO:0000256" key="1">
    <source>
        <dbReference type="ARBA" id="ARBA00010746"/>
    </source>
</evidence>
<comment type="subunit">
    <text evidence="2 4">Homodimer.</text>
</comment>
<organism evidence="6 7">
    <name type="scientific">Eleusine coracana subsp. coracana</name>
    <dbReference type="NCBI Taxonomy" id="191504"/>
    <lineage>
        <taxon>Eukaryota</taxon>
        <taxon>Viridiplantae</taxon>
        <taxon>Streptophyta</taxon>
        <taxon>Embryophyta</taxon>
        <taxon>Tracheophyta</taxon>
        <taxon>Spermatophyta</taxon>
        <taxon>Magnoliopsida</taxon>
        <taxon>Liliopsida</taxon>
        <taxon>Poales</taxon>
        <taxon>Poaceae</taxon>
        <taxon>PACMAD clade</taxon>
        <taxon>Chloridoideae</taxon>
        <taxon>Cynodonteae</taxon>
        <taxon>Eleusininae</taxon>
        <taxon>Eleusine</taxon>
    </lineage>
</organism>
<dbReference type="GO" id="GO:0048046">
    <property type="term" value="C:apoplast"/>
    <property type="evidence" value="ECO:0007669"/>
    <property type="project" value="UniProtKB-SubCell"/>
</dbReference>
<evidence type="ECO:0000313" key="6">
    <source>
        <dbReference type="EMBL" id="GJN20526.1"/>
    </source>
</evidence>
<dbReference type="Gene3D" id="2.40.480.10">
    <property type="entry name" value="Allene oxide cyclase-like"/>
    <property type="match status" value="1"/>
</dbReference>
<protein>
    <recommendedName>
        <fullName evidence="4">Dirigent protein</fullName>
    </recommendedName>
</protein>
<feature type="region of interest" description="Disordered" evidence="5">
    <location>
        <begin position="24"/>
        <end position="43"/>
    </location>
</feature>
<evidence type="ECO:0000313" key="7">
    <source>
        <dbReference type="Proteomes" id="UP001054889"/>
    </source>
</evidence>
<evidence type="ECO:0000256" key="4">
    <source>
        <dbReference type="RuleBase" id="RU363099"/>
    </source>
</evidence>
<comment type="function">
    <text evidence="4">Dirigent proteins impart stereoselectivity on the phenoxy radical-coupling reaction, yielding optically active lignans from two molecules of coniferyl alcohol in the biosynthesis of lignans, flavonolignans, and alkaloids and thus plays a central role in plant secondary metabolism.</text>
</comment>
<reference evidence="6" key="2">
    <citation type="submission" date="2021-12" db="EMBL/GenBank/DDBJ databases">
        <title>Resequencing data analysis of finger millet.</title>
        <authorList>
            <person name="Hatakeyama M."/>
            <person name="Aluri S."/>
            <person name="Balachadran M.T."/>
            <person name="Sivarajan S.R."/>
            <person name="Poveda L."/>
            <person name="Shimizu-Inatsugi R."/>
            <person name="Schlapbach R."/>
            <person name="Sreeman S.M."/>
            <person name="Shimizu K.K."/>
        </authorList>
    </citation>
    <scope>NUCLEOTIDE SEQUENCE</scope>
</reference>
<feature type="compositionally biased region" description="Acidic residues" evidence="5">
    <location>
        <begin position="32"/>
        <end position="43"/>
    </location>
</feature>
<sequence length="508" mass="55076">MQQATVVDDDAGDEVDNAQDIQFLERLQLGSNEDERDGVDNGLDDVDMADSDDERFLQMPGRAGGTGYSACKESLSELGTDMIYEGRIQAIVDYNATNHYKCVLYAVDHCQGLPSWGTNYLSYLKGHVFVRNKADLEEISKSIAHFLCILDYQLRTTIMVDSVVSSLSSISGAVGLTSSSRKIPFLASLGSPWQPVGRFQPPSARPAFVTVGFFSSRRRAALRPSVHEIAIAHSISKSLAPTHPLLLLLLVSPSFNPNHSTHSYDDHAFLLSGLCLVPASLTIVNVSPCFRDQYNSFTTESPLSWLPSPQSSSPAVLGHTRTTMREQKSVDAMVDGSGLQRLQGVVGSAAGQAGRWMILVEARGHGHPTTHLHFYFHEVFSNGPNSTIARLAEPHGGVNKSSYFGSLSVADNMIREGTDPLSSLIGRVQGLAADVSLSDSVFLTLFNFVFTEGAFNGSTLQVLGRPLLKSVVIERPIVGGTGVFRMASGYMLCKIVEPPDPNNLHKDS</sequence>